<dbReference type="Gene3D" id="3.30.200.20">
    <property type="entry name" value="Phosphorylase Kinase, domain 1"/>
    <property type="match status" value="1"/>
</dbReference>
<reference evidence="2 3" key="1">
    <citation type="submission" date="2024-09" db="EMBL/GenBank/DDBJ databases">
        <authorList>
            <person name="Sun Q."/>
            <person name="Mori K."/>
        </authorList>
    </citation>
    <scope>NUCLEOTIDE SEQUENCE [LARGE SCALE GENOMIC DNA]</scope>
    <source>
        <strain evidence="2 3">CCM 7609</strain>
    </source>
</reference>
<evidence type="ECO:0000313" key="3">
    <source>
        <dbReference type="Proteomes" id="UP001589766"/>
    </source>
</evidence>
<dbReference type="Pfam" id="PF01636">
    <property type="entry name" value="APH"/>
    <property type="match status" value="1"/>
</dbReference>
<dbReference type="InterPro" id="IPR041726">
    <property type="entry name" value="ACAD10_11_N"/>
</dbReference>
<evidence type="ECO:0000313" key="2">
    <source>
        <dbReference type="EMBL" id="MFC0249762.1"/>
    </source>
</evidence>
<gene>
    <name evidence="2" type="ORF">ACFFIO_14750</name>
</gene>
<dbReference type="InterPro" id="IPR051678">
    <property type="entry name" value="AGP_Transferase"/>
</dbReference>
<dbReference type="PANTHER" id="PTHR21310">
    <property type="entry name" value="AMINOGLYCOSIDE PHOSPHOTRANSFERASE-RELATED-RELATED"/>
    <property type="match status" value="1"/>
</dbReference>
<dbReference type="SUPFAM" id="SSF56112">
    <property type="entry name" value="Protein kinase-like (PK-like)"/>
    <property type="match status" value="1"/>
</dbReference>
<dbReference type="EMBL" id="JBHLWH010000042">
    <property type="protein sequence ID" value="MFC0249762.1"/>
    <property type="molecule type" value="Genomic_DNA"/>
</dbReference>
<dbReference type="Proteomes" id="UP001589766">
    <property type="component" value="Unassembled WGS sequence"/>
</dbReference>
<accession>A0ABV6F8B5</accession>
<proteinExistence type="predicted"/>
<dbReference type="InterPro" id="IPR011009">
    <property type="entry name" value="Kinase-like_dom_sf"/>
</dbReference>
<protein>
    <submittedName>
        <fullName evidence="2">Phosphotransferase family protein</fullName>
    </submittedName>
</protein>
<comment type="caution">
    <text evidence="2">The sequence shown here is derived from an EMBL/GenBank/DDBJ whole genome shotgun (WGS) entry which is preliminary data.</text>
</comment>
<dbReference type="Gene3D" id="3.90.1200.10">
    <property type="match status" value="1"/>
</dbReference>
<dbReference type="CDD" id="cd05154">
    <property type="entry name" value="ACAD10_11_N-like"/>
    <property type="match status" value="1"/>
</dbReference>
<name>A0ABV6F8B5_9MICC</name>
<feature type="domain" description="Aminoglycoside phosphotransferase" evidence="1">
    <location>
        <begin position="34"/>
        <end position="274"/>
    </location>
</feature>
<evidence type="ECO:0000259" key="1">
    <source>
        <dbReference type="Pfam" id="PF01636"/>
    </source>
</evidence>
<dbReference type="PANTHER" id="PTHR21310:SF40">
    <property type="entry name" value="AMINOGLYCOSIDE PHOSPHOTRANSFERASE DOMAIN-CONTAINING PROTEIN-RELATED"/>
    <property type="match status" value="1"/>
</dbReference>
<keyword evidence="3" id="KW-1185">Reference proteome</keyword>
<dbReference type="InterPro" id="IPR002575">
    <property type="entry name" value="Aminoglycoside_PTrfase"/>
</dbReference>
<dbReference type="RefSeq" id="WP_378042963.1">
    <property type="nucleotide sequence ID" value="NZ_JBHLWH010000042.1"/>
</dbReference>
<organism evidence="2 3">
    <name type="scientific">Citricoccus parietis</name>
    <dbReference type="NCBI Taxonomy" id="592307"/>
    <lineage>
        <taxon>Bacteria</taxon>
        <taxon>Bacillati</taxon>
        <taxon>Actinomycetota</taxon>
        <taxon>Actinomycetes</taxon>
        <taxon>Micrococcales</taxon>
        <taxon>Micrococcaceae</taxon>
        <taxon>Citricoccus</taxon>
    </lineage>
</organism>
<sequence>MFAESAVVERVAATARNAAPWAGVGPAPEVAGMRRLPGGVSSLTYAAEIRAGGADGYPVVIKIAPPGLDPVRNRDVLRQSRLMAAIGATGALPVPRILMDDDGDPPLFVMDLAPGQSYEPLLDVAENPPPASVVRERALVAAASLAGLQGLDPVLAGAGEPVLGLRTELDRWERLLQTVPDEIVPGHAELYRRLAAAVPTDAAPVLVHGDYRQANMLFEGPVLNAVIDWEIWSVGDPRLDLAWLLMHTAPAHRYARTRPAADQEAGAGMPSRKELVSAYLESGGPARPDDLPWFLAYSYYKVASTLGVIVKRSRKDAEMPEHLLAAADSLPDVVTHGLEALSGR</sequence>